<name>A0A1G7S2J0_9HYPH</name>
<keyword evidence="4" id="KW-0808">Transferase</keyword>
<evidence type="ECO:0000259" key="3">
    <source>
        <dbReference type="Pfam" id="PF02397"/>
    </source>
</evidence>
<dbReference type="AlphaFoldDB" id="A0A1G7S2J0"/>
<protein>
    <submittedName>
        <fullName evidence="4">Sugar transferase</fullName>
    </submittedName>
</protein>
<dbReference type="PANTHER" id="PTHR30576:SF0">
    <property type="entry name" value="UNDECAPRENYL-PHOSPHATE N-ACETYLGALACTOSAMINYL 1-PHOSPHATE TRANSFERASE-RELATED"/>
    <property type="match status" value="1"/>
</dbReference>
<dbReference type="PANTHER" id="PTHR30576">
    <property type="entry name" value="COLANIC BIOSYNTHESIS UDP-GLUCOSE LIPID CARRIER TRANSFERASE"/>
    <property type="match status" value="1"/>
</dbReference>
<evidence type="ECO:0000313" key="5">
    <source>
        <dbReference type="Proteomes" id="UP000199495"/>
    </source>
</evidence>
<keyword evidence="2" id="KW-0270">Exopolysaccharide synthesis</keyword>
<feature type="domain" description="Bacterial sugar transferase" evidence="3">
    <location>
        <begin position="12"/>
        <end position="98"/>
    </location>
</feature>
<organism evidence="4 5">
    <name type="scientific">Pelagibacterium luteolum</name>
    <dbReference type="NCBI Taxonomy" id="440168"/>
    <lineage>
        <taxon>Bacteria</taxon>
        <taxon>Pseudomonadati</taxon>
        <taxon>Pseudomonadota</taxon>
        <taxon>Alphaproteobacteria</taxon>
        <taxon>Hyphomicrobiales</taxon>
        <taxon>Devosiaceae</taxon>
        <taxon>Pelagibacterium</taxon>
    </lineage>
</organism>
<gene>
    <name evidence="4" type="ORF">SAMN04487974_101267</name>
</gene>
<dbReference type="EMBL" id="FNCS01000001">
    <property type="protein sequence ID" value="SDG17247.1"/>
    <property type="molecule type" value="Genomic_DNA"/>
</dbReference>
<sequence length="106" mass="11712">MSFRSSSMCSWGTLSMVGPRPHVAGQLAGGQPYKDVVPYYDDRLRVRPGITGWAQINGLRGSTEDADLARARVDHDLAYIQNLSVTLDIRILFLTVKREFLTGSGN</sequence>
<reference evidence="4 5" key="1">
    <citation type="submission" date="2016-10" db="EMBL/GenBank/DDBJ databases">
        <authorList>
            <person name="de Groot N.N."/>
        </authorList>
    </citation>
    <scope>NUCLEOTIDE SEQUENCE [LARGE SCALE GENOMIC DNA]</scope>
    <source>
        <strain evidence="4 5">CGMCC 1.10267</strain>
    </source>
</reference>
<keyword evidence="5" id="KW-1185">Reference proteome</keyword>
<dbReference type="GO" id="GO:0000271">
    <property type="term" value="P:polysaccharide biosynthetic process"/>
    <property type="evidence" value="ECO:0007669"/>
    <property type="project" value="UniProtKB-KW"/>
</dbReference>
<evidence type="ECO:0000256" key="1">
    <source>
        <dbReference type="ARBA" id="ARBA00006464"/>
    </source>
</evidence>
<evidence type="ECO:0000256" key="2">
    <source>
        <dbReference type="ARBA" id="ARBA00023169"/>
    </source>
</evidence>
<dbReference type="Proteomes" id="UP000199495">
    <property type="component" value="Unassembled WGS sequence"/>
</dbReference>
<dbReference type="STRING" id="440168.SAMN04487974_101267"/>
<dbReference type="InterPro" id="IPR003362">
    <property type="entry name" value="Bact_transf"/>
</dbReference>
<proteinExistence type="inferred from homology"/>
<evidence type="ECO:0000313" key="4">
    <source>
        <dbReference type="EMBL" id="SDG17247.1"/>
    </source>
</evidence>
<dbReference type="Pfam" id="PF02397">
    <property type="entry name" value="Bac_transf"/>
    <property type="match status" value="1"/>
</dbReference>
<accession>A0A1G7S2J0</accession>
<comment type="similarity">
    <text evidence="1">Belongs to the bacterial sugar transferase family.</text>
</comment>
<dbReference type="GO" id="GO:0016780">
    <property type="term" value="F:phosphotransferase activity, for other substituted phosphate groups"/>
    <property type="evidence" value="ECO:0007669"/>
    <property type="project" value="TreeGrafter"/>
</dbReference>